<organism evidence="1 2">
    <name type="scientific">Terrihabitans soli</name>
    <dbReference type="NCBI Taxonomy" id="708113"/>
    <lineage>
        <taxon>Bacteria</taxon>
        <taxon>Pseudomonadati</taxon>
        <taxon>Pseudomonadota</taxon>
        <taxon>Alphaproteobacteria</taxon>
        <taxon>Hyphomicrobiales</taxon>
        <taxon>Terrihabitans</taxon>
    </lineage>
</organism>
<reference evidence="1 2" key="1">
    <citation type="submission" date="2020-08" db="EMBL/GenBank/DDBJ databases">
        <title>Genome sequence of Rhizobiales bacterium strain IZ6.</title>
        <authorList>
            <person name="Nakai R."/>
            <person name="Naganuma T."/>
        </authorList>
    </citation>
    <scope>NUCLEOTIDE SEQUENCE [LARGE SCALE GENOMIC DNA]</scope>
    <source>
        <strain evidence="1 2">IZ6</strain>
    </source>
</reference>
<dbReference type="Proteomes" id="UP000515317">
    <property type="component" value="Chromosome"/>
</dbReference>
<gene>
    <name evidence="1" type="ORF">IZ6_25940</name>
</gene>
<dbReference type="RefSeq" id="WP_222875478.1">
    <property type="nucleotide sequence ID" value="NZ_AP023361.1"/>
</dbReference>
<evidence type="ECO:0000313" key="2">
    <source>
        <dbReference type="Proteomes" id="UP000515317"/>
    </source>
</evidence>
<accession>A0A6S6QS20</accession>
<proteinExistence type="predicted"/>
<name>A0A6S6QS20_9HYPH</name>
<sequence length="137" mass="14712">MTRANVNDRATICEIYPMDAWEQDGSRNIQGNATVIHGVKIMSAPDPEGAFDLVRMSQHVAENDPESDEIFLSAFEPGAAEAMAGSTYSGGVQPTEHEHSKGGYESFIDSILEAARSAHFKPAIGVGDDRIKGFRGG</sequence>
<dbReference type="KEGG" id="tso:IZ6_25940"/>
<dbReference type="EMBL" id="AP023361">
    <property type="protein sequence ID" value="BCJ91859.1"/>
    <property type="molecule type" value="Genomic_DNA"/>
</dbReference>
<keyword evidence="2" id="KW-1185">Reference proteome</keyword>
<dbReference type="AlphaFoldDB" id="A0A6S6QS20"/>
<protein>
    <submittedName>
        <fullName evidence="1">Uncharacterized protein</fullName>
    </submittedName>
</protein>
<evidence type="ECO:0000313" key="1">
    <source>
        <dbReference type="EMBL" id="BCJ91859.1"/>
    </source>
</evidence>